<keyword evidence="2" id="KW-1185">Reference proteome</keyword>
<dbReference type="RefSeq" id="WP_186283420.1">
    <property type="nucleotide sequence ID" value="NZ_JACMSF010000018.1"/>
</dbReference>
<proteinExistence type="predicted"/>
<name>A0A7X1M9X1_9ACTN</name>
<evidence type="ECO:0000313" key="1">
    <source>
        <dbReference type="EMBL" id="MBC2903532.1"/>
    </source>
</evidence>
<dbReference type="EMBL" id="JACMSF010000018">
    <property type="protein sequence ID" value="MBC2903532.1"/>
    <property type="molecule type" value="Genomic_DNA"/>
</dbReference>
<dbReference type="SUPFAM" id="SSF49785">
    <property type="entry name" value="Galactose-binding domain-like"/>
    <property type="match status" value="1"/>
</dbReference>
<dbReference type="Proteomes" id="UP000584670">
    <property type="component" value="Unassembled WGS sequence"/>
</dbReference>
<sequence length="1274" mass="135101">MVFPQTPLSVQIELQIGGVWTDITTDVYTAEKITIERGRPDEGQRTDPGKCAMVLNNRAGKYSPRNPLSPYYGAIGRNTPIRVSVLAGSQFLRLPGASTDYASTPDAAPLDITGDLDVRMDAQLVNWLDAADVLRTTELVGKLTLAAGGKSWFLGVRSNKLYLEWSADGTNTLSASSTTELVVPPSGRLAVRATLDVDNGASGRTVTFYTAPSGVAGPWTQLGAAVVQSGVTSIFNSSTALRVGNATDVSMTASAGRCMSVEIRNGINGTVVANPVFADQAIGTTSFADAAGRTWTLNGGTQITNRRTRFVGEVSSWPSRWDVSGKDVRVPIEAAGVLRRYGQGQKQFDSTLRRRIPAYSPAAYWPLEEAQGATQAYSPITGVQPMKVSGALTFASDDTLGGATTVPAWGDDAEGRGAIPAIPDGAWHLECVYRLDSMPSGLNTMFEVNTTGTAKKYSVRVQTNNVNVRALDGEGNELAFINITAPDFTGRWNRFQLWARQQGSDVEMHVAWLGVGTSGVAQSVTYTATEGRPSSVTVMGVPGNLRLGHVAVFSTVNTAAFAAADDGFAGETAGVRLRRLASEEAKPILVHGDTTTEELMGAQRPNTFLDLVEQAADVDGGLLYERRDILALAYRDRGTLYNQPPALQLDYNAPGLAHPLEPVDDDQAIRNDRTVQREGGSSARAVLETGPLSVQAPPNGVGPYDDSVTLNLFTDDQPASHAGWRLHLGTVDEARYPVVNVDLAANPGLIDAVTQLDSGDRLTIANPPAHQPPGPIDLIAQGYTEVIGHPIDWDLSFNCTPASPWNVAWVGSATTARDSREFNWVDGDYLTLAAALNSTDSVAPVITTTGPVWWGGVADTPYDWKISGEHVTVTAPGSLINANPFFNTDAASWSAQSCTIARSTAVVMPHPKARASLLITPNGSSAVGGALCAQTAVGSITPGGQYVVGMWVYSPGGWSDLRSAVNWHDSAGTFLSSSFGSGSVVPAGTWTYLEQTVTAPASASRAVVRAHHAGTPAATDIYYVWAVRITRPKASWCYDAFGRTAASGWGTSDAGLVWNTVGGGPATDYNVGSGYGSQTLSTVDLSRRTAITAIHPDPDIYCDMTTSALATGDSLYSAVTARMQDANNMYMLRIAFTTANTILVNIRKMIAGVQTQLGSTYTVPVTHVAGAFIRTRFQLQGTTLRAKAWPVTAPEPSAWHIETTDGDITAANQIGTRSIRVTGNTNTAAVEIRYDNLDVINPQHFTVARSANAIVKPQAVAAPVSLAQPAIVAL</sequence>
<protein>
    <recommendedName>
        <fullName evidence="3">CBM-cenC domain-containing protein</fullName>
    </recommendedName>
</protein>
<reference evidence="1 2" key="1">
    <citation type="submission" date="2020-08" db="EMBL/GenBank/DDBJ databases">
        <title>Streptomyces sp. PSKA01 genome sequencing and assembly.</title>
        <authorList>
            <person name="Mandal S."/>
            <person name="Maiti P.K."/>
            <person name="Das P."/>
        </authorList>
    </citation>
    <scope>NUCLEOTIDE SEQUENCE [LARGE SCALE GENOMIC DNA]</scope>
    <source>
        <strain evidence="1 2">PSKA01</strain>
    </source>
</reference>
<dbReference type="AlphaFoldDB" id="A0A7X1M9X1"/>
<organism evidence="1 2">
    <name type="scientific">Streptomyces cupreus</name>
    <dbReference type="NCBI Taxonomy" id="2759956"/>
    <lineage>
        <taxon>Bacteria</taxon>
        <taxon>Bacillati</taxon>
        <taxon>Actinomycetota</taxon>
        <taxon>Actinomycetes</taxon>
        <taxon>Kitasatosporales</taxon>
        <taxon>Streptomycetaceae</taxon>
        <taxon>Streptomyces</taxon>
    </lineage>
</organism>
<dbReference type="InterPro" id="IPR008979">
    <property type="entry name" value="Galactose-bd-like_sf"/>
</dbReference>
<gene>
    <name evidence="1" type="ORF">H4N64_18285</name>
</gene>
<accession>A0A7X1M9X1</accession>
<evidence type="ECO:0000313" key="2">
    <source>
        <dbReference type="Proteomes" id="UP000584670"/>
    </source>
</evidence>
<evidence type="ECO:0008006" key="3">
    <source>
        <dbReference type="Google" id="ProtNLM"/>
    </source>
</evidence>
<dbReference type="Gene3D" id="2.60.120.260">
    <property type="entry name" value="Galactose-binding domain-like"/>
    <property type="match status" value="1"/>
</dbReference>
<comment type="caution">
    <text evidence="1">The sequence shown here is derived from an EMBL/GenBank/DDBJ whole genome shotgun (WGS) entry which is preliminary data.</text>
</comment>